<dbReference type="AlphaFoldDB" id="A0A926DR25"/>
<reference evidence="1" key="1">
    <citation type="submission" date="2020-08" db="EMBL/GenBank/DDBJ databases">
        <title>Genome public.</title>
        <authorList>
            <person name="Liu C."/>
            <person name="Sun Q."/>
        </authorList>
    </citation>
    <scope>NUCLEOTIDE SEQUENCE</scope>
    <source>
        <strain evidence="1">NSJ-32</strain>
    </source>
</reference>
<organism evidence="1 2">
    <name type="scientific">Bianquea renquensis</name>
    <dbReference type="NCBI Taxonomy" id="2763661"/>
    <lineage>
        <taxon>Bacteria</taxon>
        <taxon>Bacillati</taxon>
        <taxon>Bacillota</taxon>
        <taxon>Clostridia</taxon>
        <taxon>Eubacteriales</taxon>
        <taxon>Bianqueaceae</taxon>
        <taxon>Bianquea</taxon>
    </lineage>
</organism>
<dbReference type="SFLD" id="SFLDG01129">
    <property type="entry name" value="C1.5:_HAD__Beta-PGM__Phosphata"/>
    <property type="match status" value="1"/>
</dbReference>
<name>A0A926DR25_9FIRM</name>
<gene>
    <name evidence="1" type="ORF">H8730_08785</name>
</gene>
<dbReference type="Gene3D" id="3.40.50.1000">
    <property type="entry name" value="HAD superfamily/HAD-like"/>
    <property type="match status" value="1"/>
</dbReference>
<dbReference type="PRINTS" id="PR00413">
    <property type="entry name" value="HADHALOGNASE"/>
</dbReference>
<protein>
    <submittedName>
        <fullName evidence="1">HAD family phosphatase</fullName>
    </submittedName>
</protein>
<dbReference type="SFLD" id="SFLDG01135">
    <property type="entry name" value="C1.5.6:_HAD__Beta-PGM__Phospha"/>
    <property type="match status" value="1"/>
</dbReference>
<dbReference type="InterPro" id="IPR023198">
    <property type="entry name" value="PGP-like_dom2"/>
</dbReference>
<dbReference type="InterPro" id="IPR023214">
    <property type="entry name" value="HAD_sf"/>
</dbReference>
<proteinExistence type="predicted"/>
<evidence type="ECO:0000313" key="2">
    <source>
        <dbReference type="Proteomes" id="UP000657006"/>
    </source>
</evidence>
<accession>A0A926DR25</accession>
<dbReference type="NCBIfam" id="TIGR01509">
    <property type="entry name" value="HAD-SF-IA-v3"/>
    <property type="match status" value="1"/>
</dbReference>
<keyword evidence="2" id="KW-1185">Reference proteome</keyword>
<comment type="caution">
    <text evidence="1">The sequence shown here is derived from an EMBL/GenBank/DDBJ whole genome shotgun (WGS) entry which is preliminary data.</text>
</comment>
<dbReference type="SUPFAM" id="SSF56784">
    <property type="entry name" value="HAD-like"/>
    <property type="match status" value="1"/>
</dbReference>
<dbReference type="Pfam" id="PF00702">
    <property type="entry name" value="Hydrolase"/>
    <property type="match status" value="1"/>
</dbReference>
<dbReference type="Gene3D" id="1.10.150.240">
    <property type="entry name" value="Putative phosphatase, domain 2"/>
    <property type="match status" value="1"/>
</dbReference>
<dbReference type="SFLD" id="SFLDS00003">
    <property type="entry name" value="Haloacid_Dehalogenase"/>
    <property type="match status" value="1"/>
</dbReference>
<dbReference type="PANTHER" id="PTHR18901:SF38">
    <property type="entry name" value="PSEUDOURIDINE-5'-PHOSPHATASE"/>
    <property type="match status" value="1"/>
</dbReference>
<dbReference type="RefSeq" id="WP_177717856.1">
    <property type="nucleotide sequence ID" value="NZ_JACRSQ010000011.1"/>
</dbReference>
<sequence>MVKAVIFDMDGLMLDTERVAADAWRYAGKVKGIAGIDSFITASYGRTAKDCEVMFQEMFPQASYTECWELMHEHRLAVMREEGIPVKPGLRELMAYLHGKRCPMVLGTSTSEAIARPMLESVGVYAYFSGAVFGNMVKNGKPAPDIYLLAADVIGVAPEDCVVLEDSFNGIRAAHAAGMQPVMVPDIQQPNDEIRALYKGICESLFDVCTLLQSWGV</sequence>
<dbReference type="InterPro" id="IPR036412">
    <property type="entry name" value="HAD-like_sf"/>
</dbReference>
<dbReference type="InterPro" id="IPR006439">
    <property type="entry name" value="HAD-SF_hydro_IA"/>
</dbReference>
<dbReference type="Proteomes" id="UP000657006">
    <property type="component" value="Unassembled WGS sequence"/>
</dbReference>
<evidence type="ECO:0000313" key="1">
    <source>
        <dbReference type="EMBL" id="MBC8543638.1"/>
    </source>
</evidence>
<dbReference type="EMBL" id="JACRSQ010000011">
    <property type="protein sequence ID" value="MBC8543638.1"/>
    <property type="molecule type" value="Genomic_DNA"/>
</dbReference>
<dbReference type="CDD" id="cd07505">
    <property type="entry name" value="HAD_BPGM-like"/>
    <property type="match status" value="1"/>
</dbReference>
<dbReference type="PANTHER" id="PTHR18901">
    <property type="entry name" value="2-DEOXYGLUCOSE-6-PHOSPHATE PHOSPHATASE 2"/>
    <property type="match status" value="1"/>
</dbReference>